<dbReference type="RefSeq" id="WP_377182261.1">
    <property type="nucleotide sequence ID" value="NZ_JBHUPD010000001.1"/>
</dbReference>
<dbReference type="EMBL" id="JBHUPD010000001">
    <property type="protein sequence ID" value="MFD2871508.1"/>
    <property type="molecule type" value="Genomic_DNA"/>
</dbReference>
<protein>
    <submittedName>
        <fullName evidence="7">Redoxin domain-containing protein</fullName>
    </submittedName>
</protein>
<dbReference type="CDD" id="cd02966">
    <property type="entry name" value="TlpA_like_family"/>
    <property type="match status" value="1"/>
</dbReference>
<dbReference type="InterPro" id="IPR017937">
    <property type="entry name" value="Thioredoxin_CS"/>
</dbReference>
<sequence length="376" mass="41784">MKIKALAYWAMAAVTLLAACKDESKFKIEGTVKNLEGAKKVYLLEADSTQINVVDSVAVGADGKFEIKHSTPFENLYKLRVGTGIYDLIAKNGETINFTTDQKDKTGSYEITGSDNSAKIQEFNKISAEWGAQRDKIMSEYQTKVEAAGKETPELVAQYQPIMMKNMEGYSQAVLKFVDANKSSLASFYALSSLDMMTYEQQMVAYADELKKSNNFSDNPAVKRFVSQMEAVKTTTIGQKAPEFTINGLDGKPIKLTDYKGKYVMLDFWASWCGPCRAENPNVVKAYAAYKDKGFNILGISLDVTKDDWTKAIAADKLTWAHGSDLQRFDGPTERLYHIEAIPSNFIIDPQGVIVAKNVRGAALEDFLNKTFNKAK</sequence>
<dbReference type="InterPro" id="IPR036249">
    <property type="entry name" value="Thioredoxin-like_sf"/>
</dbReference>
<gene>
    <name evidence="7" type="ORF">ACFS5N_03440</name>
</gene>
<keyword evidence="4" id="KW-0676">Redox-active center</keyword>
<comment type="caution">
    <text evidence="7">The sequence shown here is derived from an EMBL/GenBank/DDBJ whole genome shotgun (WGS) entry which is preliminary data.</text>
</comment>
<evidence type="ECO:0000313" key="8">
    <source>
        <dbReference type="Proteomes" id="UP001597557"/>
    </source>
</evidence>
<evidence type="ECO:0000256" key="5">
    <source>
        <dbReference type="SAM" id="SignalP"/>
    </source>
</evidence>
<dbReference type="PROSITE" id="PS00194">
    <property type="entry name" value="THIOREDOXIN_1"/>
    <property type="match status" value="1"/>
</dbReference>
<keyword evidence="5" id="KW-0732">Signal</keyword>
<organism evidence="7 8">
    <name type="scientific">Mucilaginibacter ximonensis</name>
    <dbReference type="NCBI Taxonomy" id="538021"/>
    <lineage>
        <taxon>Bacteria</taxon>
        <taxon>Pseudomonadati</taxon>
        <taxon>Bacteroidota</taxon>
        <taxon>Sphingobacteriia</taxon>
        <taxon>Sphingobacteriales</taxon>
        <taxon>Sphingobacteriaceae</taxon>
        <taxon>Mucilaginibacter</taxon>
    </lineage>
</organism>
<dbReference type="InterPro" id="IPR025380">
    <property type="entry name" value="DUF4369"/>
</dbReference>
<feature type="domain" description="Thioredoxin" evidence="6">
    <location>
        <begin position="235"/>
        <end position="376"/>
    </location>
</feature>
<dbReference type="Gene3D" id="3.40.30.10">
    <property type="entry name" value="Glutaredoxin"/>
    <property type="match status" value="1"/>
</dbReference>
<dbReference type="Pfam" id="PF14289">
    <property type="entry name" value="DUF4369"/>
    <property type="match status" value="1"/>
</dbReference>
<dbReference type="InterPro" id="IPR050553">
    <property type="entry name" value="Thioredoxin_ResA/DsbE_sf"/>
</dbReference>
<evidence type="ECO:0000256" key="4">
    <source>
        <dbReference type="ARBA" id="ARBA00023284"/>
    </source>
</evidence>
<dbReference type="PANTHER" id="PTHR42852:SF6">
    <property type="entry name" value="THIOL:DISULFIDE INTERCHANGE PROTEIN DSBE"/>
    <property type="match status" value="1"/>
</dbReference>
<dbReference type="PROSITE" id="PS51257">
    <property type="entry name" value="PROKAR_LIPOPROTEIN"/>
    <property type="match status" value="1"/>
</dbReference>
<comment type="subcellular location">
    <subcellularLocation>
        <location evidence="1">Cell envelope</location>
    </subcellularLocation>
</comment>
<evidence type="ECO:0000256" key="2">
    <source>
        <dbReference type="ARBA" id="ARBA00022748"/>
    </source>
</evidence>
<name>A0ABW5Y877_9SPHI</name>
<proteinExistence type="predicted"/>
<reference evidence="8" key="1">
    <citation type="journal article" date="2019" name="Int. J. Syst. Evol. Microbiol.">
        <title>The Global Catalogue of Microorganisms (GCM) 10K type strain sequencing project: providing services to taxonomists for standard genome sequencing and annotation.</title>
        <authorList>
            <consortium name="The Broad Institute Genomics Platform"/>
            <consortium name="The Broad Institute Genome Sequencing Center for Infectious Disease"/>
            <person name="Wu L."/>
            <person name="Ma J."/>
        </authorList>
    </citation>
    <scope>NUCLEOTIDE SEQUENCE [LARGE SCALE GENOMIC DNA]</scope>
    <source>
        <strain evidence="8">KCTC 22437</strain>
    </source>
</reference>
<keyword evidence="3" id="KW-1015">Disulfide bond</keyword>
<dbReference type="PANTHER" id="PTHR42852">
    <property type="entry name" value="THIOL:DISULFIDE INTERCHANGE PROTEIN DSBE"/>
    <property type="match status" value="1"/>
</dbReference>
<feature type="signal peptide" evidence="5">
    <location>
        <begin position="1"/>
        <end position="18"/>
    </location>
</feature>
<dbReference type="Pfam" id="PF00578">
    <property type="entry name" value="AhpC-TSA"/>
    <property type="match status" value="1"/>
</dbReference>
<evidence type="ECO:0000256" key="1">
    <source>
        <dbReference type="ARBA" id="ARBA00004196"/>
    </source>
</evidence>
<dbReference type="InterPro" id="IPR013766">
    <property type="entry name" value="Thioredoxin_domain"/>
</dbReference>
<keyword evidence="2" id="KW-0201">Cytochrome c-type biogenesis</keyword>
<dbReference type="InterPro" id="IPR000866">
    <property type="entry name" value="AhpC/TSA"/>
</dbReference>
<evidence type="ECO:0000256" key="3">
    <source>
        <dbReference type="ARBA" id="ARBA00023157"/>
    </source>
</evidence>
<evidence type="ECO:0000259" key="6">
    <source>
        <dbReference type="PROSITE" id="PS51352"/>
    </source>
</evidence>
<feature type="chain" id="PRO_5047148699" evidence="5">
    <location>
        <begin position="19"/>
        <end position="376"/>
    </location>
</feature>
<evidence type="ECO:0000313" key="7">
    <source>
        <dbReference type="EMBL" id="MFD2871508.1"/>
    </source>
</evidence>
<keyword evidence="8" id="KW-1185">Reference proteome</keyword>
<dbReference type="PROSITE" id="PS51352">
    <property type="entry name" value="THIOREDOXIN_2"/>
    <property type="match status" value="1"/>
</dbReference>
<accession>A0ABW5Y877</accession>
<dbReference type="Proteomes" id="UP001597557">
    <property type="component" value="Unassembled WGS sequence"/>
</dbReference>
<dbReference type="SUPFAM" id="SSF52833">
    <property type="entry name" value="Thioredoxin-like"/>
    <property type="match status" value="1"/>
</dbReference>